<feature type="transmembrane region" description="Helical" evidence="1">
    <location>
        <begin position="29"/>
        <end position="52"/>
    </location>
</feature>
<name>A0ABW0UUC5_9ACTN</name>
<accession>A0ABW0UUC5</accession>
<dbReference type="RefSeq" id="WP_381022794.1">
    <property type="nucleotide sequence ID" value="NZ_JBHSNY010000006.1"/>
</dbReference>
<evidence type="ECO:0000313" key="3">
    <source>
        <dbReference type="Proteomes" id="UP001596154"/>
    </source>
</evidence>
<gene>
    <name evidence="2" type="ORF">ACFPZJ_19090</name>
</gene>
<evidence type="ECO:0000256" key="1">
    <source>
        <dbReference type="SAM" id="Phobius"/>
    </source>
</evidence>
<dbReference type="Proteomes" id="UP001596154">
    <property type="component" value="Unassembled WGS sequence"/>
</dbReference>
<dbReference type="EMBL" id="JBHSNY010000006">
    <property type="protein sequence ID" value="MFC5635860.1"/>
    <property type="molecule type" value="Genomic_DNA"/>
</dbReference>
<organism evidence="2 3">
    <name type="scientific">Streptomyces bullii</name>
    <dbReference type="NCBI Taxonomy" id="349910"/>
    <lineage>
        <taxon>Bacteria</taxon>
        <taxon>Bacillati</taxon>
        <taxon>Actinomycetota</taxon>
        <taxon>Actinomycetes</taxon>
        <taxon>Kitasatosporales</taxon>
        <taxon>Streptomycetaceae</taxon>
        <taxon>Streptomyces</taxon>
    </lineage>
</organism>
<evidence type="ECO:0000313" key="2">
    <source>
        <dbReference type="EMBL" id="MFC5635860.1"/>
    </source>
</evidence>
<sequence length="209" mass="23876">MADSTEPSAGDQTSRRLSHHPFFERHMSLLRFLEVAAAIFIAGATLVTLIFLARQTEAARQQAEDTANQVSAARLDGLYQQLLRWDEFRSASDNKRMNLLMTQVDSFDDIKDAEEREQYYSAQVWFVDYFSYVYSTLPGLEECVPDDGRLTLRGSPEDKARKCDTWIAWSQTIHDAFSHGPTCQVLNDFEALYERKFVNAIRKSGACVK</sequence>
<proteinExistence type="predicted"/>
<keyword evidence="1" id="KW-0812">Transmembrane</keyword>
<reference evidence="3" key="1">
    <citation type="journal article" date="2019" name="Int. J. Syst. Evol. Microbiol.">
        <title>The Global Catalogue of Microorganisms (GCM) 10K type strain sequencing project: providing services to taxonomists for standard genome sequencing and annotation.</title>
        <authorList>
            <consortium name="The Broad Institute Genomics Platform"/>
            <consortium name="The Broad Institute Genome Sequencing Center for Infectious Disease"/>
            <person name="Wu L."/>
            <person name="Ma J."/>
        </authorList>
    </citation>
    <scope>NUCLEOTIDE SEQUENCE [LARGE SCALE GENOMIC DNA]</scope>
    <source>
        <strain evidence="3">CGMCC 4.7248</strain>
    </source>
</reference>
<keyword evidence="1" id="KW-1133">Transmembrane helix</keyword>
<keyword evidence="1" id="KW-0472">Membrane</keyword>
<comment type="caution">
    <text evidence="2">The sequence shown here is derived from an EMBL/GenBank/DDBJ whole genome shotgun (WGS) entry which is preliminary data.</text>
</comment>
<protein>
    <submittedName>
        <fullName evidence="2">Uncharacterized protein</fullName>
    </submittedName>
</protein>
<keyword evidence="3" id="KW-1185">Reference proteome</keyword>